<dbReference type="InterPro" id="IPR029062">
    <property type="entry name" value="Class_I_gatase-like"/>
</dbReference>
<comment type="catalytic activity">
    <reaction evidence="1">
        <text>[L-4-(L-arginin-2-N-yl)aspartate](n) + H2O = [L-4-(L-arginin-2-N-yl)aspartate](n-1) + L-4-(L-arginin-2-N-yl)aspartate</text>
        <dbReference type="Rhea" id="RHEA:12845"/>
        <dbReference type="Rhea" id="RHEA-COMP:13728"/>
        <dbReference type="Rhea" id="RHEA-COMP:13734"/>
        <dbReference type="ChEBI" id="CHEBI:15377"/>
        <dbReference type="ChEBI" id="CHEBI:137986"/>
        <dbReference type="ChEBI" id="CHEBI:137991"/>
        <dbReference type="EC" id="3.4.15.6"/>
    </reaction>
</comment>
<dbReference type="PANTHER" id="PTHR36175">
    <property type="entry name" value="CYANOPHYCINASE"/>
    <property type="match status" value="1"/>
</dbReference>
<dbReference type="InterPro" id="IPR005320">
    <property type="entry name" value="Peptidase_S51"/>
</dbReference>
<evidence type="ECO:0000256" key="9">
    <source>
        <dbReference type="PIRSR" id="PIRSR032067-1"/>
    </source>
</evidence>
<evidence type="ECO:0000256" key="6">
    <source>
        <dbReference type="ARBA" id="ARBA00022670"/>
    </source>
</evidence>
<feature type="active site" description="Charge relay system" evidence="9">
    <location>
        <position position="131"/>
    </location>
</feature>
<dbReference type="RefSeq" id="WP_090442713.1">
    <property type="nucleotide sequence ID" value="NZ_FOHU01000007.1"/>
</dbReference>
<comment type="function">
    <text evidence="2">Exopeptidase that catalyzes the hydrolytic cleavage of multi-L-arginyl-poly-L-aspartic acid (cyanophycin; a water-insoluble reserve polymer) into aspartate-arginine dipeptides.</text>
</comment>
<evidence type="ECO:0000256" key="5">
    <source>
        <dbReference type="ARBA" id="ARBA00015719"/>
    </source>
</evidence>
<dbReference type="AlphaFoldDB" id="A0A1I0D4L1"/>
<evidence type="ECO:0000313" key="10">
    <source>
        <dbReference type="EMBL" id="SET27130.1"/>
    </source>
</evidence>
<protein>
    <recommendedName>
        <fullName evidence="5">Cyanophycinase</fullName>
        <ecNumber evidence="4">3.4.15.6</ecNumber>
    </recommendedName>
</protein>
<dbReference type="GO" id="GO:0006508">
    <property type="term" value="P:proteolysis"/>
    <property type="evidence" value="ECO:0007669"/>
    <property type="project" value="UniProtKB-KW"/>
</dbReference>
<dbReference type="PANTHER" id="PTHR36175:SF1">
    <property type="entry name" value="CYANOPHYCINASE"/>
    <property type="match status" value="1"/>
</dbReference>
<evidence type="ECO:0000256" key="7">
    <source>
        <dbReference type="ARBA" id="ARBA00022801"/>
    </source>
</evidence>
<dbReference type="GO" id="GO:0008241">
    <property type="term" value="F:peptidyl-dipeptidase activity"/>
    <property type="evidence" value="ECO:0007669"/>
    <property type="project" value="UniProtKB-EC"/>
</dbReference>
<dbReference type="STRING" id="426128.SAMN05660297_01860"/>
<evidence type="ECO:0000256" key="8">
    <source>
        <dbReference type="ARBA" id="ARBA00022825"/>
    </source>
</evidence>
<keyword evidence="6" id="KW-0645">Protease</keyword>
<dbReference type="CDD" id="cd03145">
    <property type="entry name" value="GAT1_cyanophycinase"/>
    <property type="match status" value="1"/>
</dbReference>
<dbReference type="SUPFAM" id="SSF52317">
    <property type="entry name" value="Class I glutamine amidotransferase-like"/>
    <property type="match status" value="1"/>
</dbReference>
<accession>A0A1I0D4L1</accession>
<feature type="active site" description="Charge relay system" evidence="9">
    <location>
        <position position="173"/>
    </location>
</feature>
<gene>
    <name evidence="10" type="ORF">SAMN05660297_01860</name>
</gene>
<dbReference type="NCBIfam" id="TIGR02069">
    <property type="entry name" value="cyanophycinase"/>
    <property type="match status" value="1"/>
</dbReference>
<evidence type="ECO:0000256" key="2">
    <source>
        <dbReference type="ARBA" id="ARBA00002039"/>
    </source>
</evidence>
<comment type="similarity">
    <text evidence="3">Belongs to the peptidase S51 family.</text>
</comment>
<organism evidence="10 11">
    <name type="scientific">Natronincola peptidivorans</name>
    <dbReference type="NCBI Taxonomy" id="426128"/>
    <lineage>
        <taxon>Bacteria</taxon>
        <taxon>Bacillati</taxon>
        <taxon>Bacillota</taxon>
        <taxon>Clostridia</taxon>
        <taxon>Peptostreptococcales</taxon>
        <taxon>Natronincolaceae</taxon>
        <taxon>Natronincola</taxon>
    </lineage>
</organism>
<feature type="active site" description="Charge relay system" evidence="9">
    <location>
        <position position="200"/>
    </location>
</feature>
<keyword evidence="8" id="KW-0720">Serine protease</keyword>
<dbReference type="Pfam" id="PF03575">
    <property type="entry name" value="Peptidase_S51"/>
    <property type="match status" value="1"/>
</dbReference>
<dbReference type="EC" id="3.4.15.6" evidence="4"/>
<dbReference type="OrthoDB" id="9799980at2"/>
<sequence>MGKEGNTQLIIIGGGEDKRTDKEILKEIVRLSGEDRTNIAVITTATNYPLEVGEEYKRLFYDLGVNRVDTINIASRKEANHRQIVKSLKDIDCVFFVGGDQLRISSILGGTEFHHYIQKQIEEGLIIAGTSAGASMMSEVMVVEGDEEDAPRKCTVKMAPGMGFLKGVIIDQHFNQRGRIGRLLGAVAQNPYTLGLGIDEDTAVIVNKEKELRVIGSGVITIVDGKDIGYTNISEQNPDEPLAITNVKVHILPTGYKYNLKNKTAIILDQERKEIEEDRK</sequence>
<evidence type="ECO:0000256" key="4">
    <source>
        <dbReference type="ARBA" id="ARBA00013115"/>
    </source>
</evidence>
<dbReference type="GO" id="GO:0008236">
    <property type="term" value="F:serine-type peptidase activity"/>
    <property type="evidence" value="ECO:0007669"/>
    <property type="project" value="UniProtKB-KW"/>
</dbReference>
<dbReference type="PIRSF" id="PIRSF032067">
    <property type="entry name" value="Cyanophycinase"/>
    <property type="match status" value="1"/>
</dbReference>
<dbReference type="Gene3D" id="3.40.50.880">
    <property type="match status" value="1"/>
</dbReference>
<keyword evidence="11" id="KW-1185">Reference proteome</keyword>
<evidence type="ECO:0000256" key="1">
    <source>
        <dbReference type="ARBA" id="ARBA00001092"/>
    </source>
</evidence>
<proteinExistence type="inferred from homology"/>
<dbReference type="InterPro" id="IPR011811">
    <property type="entry name" value="Peptidase_S51_cyanophycinase"/>
</dbReference>
<keyword evidence="7" id="KW-0378">Hydrolase</keyword>
<dbReference type="EMBL" id="FOHU01000007">
    <property type="protein sequence ID" value="SET27130.1"/>
    <property type="molecule type" value="Genomic_DNA"/>
</dbReference>
<evidence type="ECO:0000256" key="3">
    <source>
        <dbReference type="ARBA" id="ARBA00006534"/>
    </source>
</evidence>
<reference evidence="10 11" key="1">
    <citation type="submission" date="2016-10" db="EMBL/GenBank/DDBJ databases">
        <authorList>
            <person name="de Groot N.N."/>
        </authorList>
    </citation>
    <scope>NUCLEOTIDE SEQUENCE [LARGE SCALE GENOMIC DNA]</scope>
    <source>
        <strain evidence="10 11">DSM 18979</strain>
    </source>
</reference>
<name>A0A1I0D4L1_9FIRM</name>
<dbReference type="Proteomes" id="UP000199568">
    <property type="component" value="Unassembled WGS sequence"/>
</dbReference>
<evidence type="ECO:0000313" key="11">
    <source>
        <dbReference type="Proteomes" id="UP000199568"/>
    </source>
</evidence>